<feature type="compositionally biased region" description="Basic residues" evidence="1">
    <location>
        <begin position="1"/>
        <end position="10"/>
    </location>
</feature>
<gene>
    <name evidence="2" type="ORF">S01H1_25040</name>
</gene>
<evidence type="ECO:0000256" key="1">
    <source>
        <dbReference type="SAM" id="MobiDB-lite"/>
    </source>
</evidence>
<feature type="region of interest" description="Disordered" evidence="1">
    <location>
        <begin position="1"/>
        <end position="20"/>
    </location>
</feature>
<sequence length="146" mass="15673">MAKSPAKARRPAAGSLPTTKAESLAVATAGTILVKITTSQDYVLRIQEPGDADPFWLLWAGDPASGMAGAQDIETQYERQLALRKAVLGMVVDVVEGVPDDQKADWLANPPPRVIVNLTARLPVLLARMGTLEVLDEAVKNDSRRS</sequence>
<dbReference type="AlphaFoldDB" id="X0T0S3"/>
<proteinExistence type="predicted"/>
<dbReference type="EMBL" id="BARS01015086">
    <property type="protein sequence ID" value="GAF87038.1"/>
    <property type="molecule type" value="Genomic_DNA"/>
</dbReference>
<comment type="caution">
    <text evidence="2">The sequence shown here is derived from an EMBL/GenBank/DDBJ whole genome shotgun (WGS) entry which is preliminary data.</text>
</comment>
<evidence type="ECO:0000313" key="2">
    <source>
        <dbReference type="EMBL" id="GAF87038.1"/>
    </source>
</evidence>
<reference evidence="2" key="1">
    <citation type="journal article" date="2014" name="Front. Microbiol.">
        <title>High frequency of phylogenetically diverse reductive dehalogenase-homologous genes in deep subseafloor sedimentary metagenomes.</title>
        <authorList>
            <person name="Kawai M."/>
            <person name="Futagami T."/>
            <person name="Toyoda A."/>
            <person name="Takaki Y."/>
            <person name="Nishi S."/>
            <person name="Hori S."/>
            <person name="Arai W."/>
            <person name="Tsubouchi T."/>
            <person name="Morono Y."/>
            <person name="Uchiyama I."/>
            <person name="Ito T."/>
            <person name="Fujiyama A."/>
            <person name="Inagaki F."/>
            <person name="Takami H."/>
        </authorList>
    </citation>
    <scope>NUCLEOTIDE SEQUENCE</scope>
    <source>
        <strain evidence="2">Expedition CK06-06</strain>
    </source>
</reference>
<protein>
    <submittedName>
        <fullName evidence="2">Uncharacterized protein</fullName>
    </submittedName>
</protein>
<name>X0T0S3_9ZZZZ</name>
<accession>X0T0S3</accession>
<organism evidence="2">
    <name type="scientific">marine sediment metagenome</name>
    <dbReference type="NCBI Taxonomy" id="412755"/>
    <lineage>
        <taxon>unclassified sequences</taxon>
        <taxon>metagenomes</taxon>
        <taxon>ecological metagenomes</taxon>
    </lineage>
</organism>